<name>A0A426Y2J7_ENSVE</name>
<evidence type="ECO:0000256" key="1">
    <source>
        <dbReference type="SAM" id="MobiDB-lite"/>
    </source>
</evidence>
<dbReference type="Proteomes" id="UP000287651">
    <property type="component" value="Unassembled WGS sequence"/>
</dbReference>
<gene>
    <name evidence="2" type="ORF">B296_00020528</name>
</gene>
<protein>
    <submittedName>
        <fullName evidence="2">Uncharacterized protein</fullName>
    </submittedName>
</protein>
<accession>A0A426Y2J7</accession>
<comment type="caution">
    <text evidence="2">The sequence shown here is derived from an EMBL/GenBank/DDBJ whole genome shotgun (WGS) entry which is preliminary data.</text>
</comment>
<proteinExistence type="predicted"/>
<dbReference type="AlphaFoldDB" id="A0A426Y2J7"/>
<evidence type="ECO:0000313" key="2">
    <source>
        <dbReference type="EMBL" id="RRT45966.1"/>
    </source>
</evidence>
<reference evidence="2 3" key="1">
    <citation type="journal article" date="2014" name="Agronomy (Basel)">
        <title>A Draft Genome Sequence for Ensete ventricosum, the Drought-Tolerant Tree Against Hunger.</title>
        <authorList>
            <person name="Harrison J."/>
            <person name="Moore K.A."/>
            <person name="Paszkiewicz K."/>
            <person name="Jones T."/>
            <person name="Grant M."/>
            <person name="Ambacheew D."/>
            <person name="Muzemil S."/>
            <person name="Studholme D.J."/>
        </authorList>
    </citation>
    <scope>NUCLEOTIDE SEQUENCE [LARGE SCALE GENOMIC DNA]</scope>
</reference>
<sequence length="145" mass="15608">MQVSQKVKPRSPQCFPRNAVRGVKEVLTQSVAISCHPQCTKRRQPATTPLTRAPVSLGSATCRTFGRRISSSMDAISFPASCSFGEEPGASPPGIPASLLDGDVVPAVSSSNRAGEKRREGKSLAKRTEAKKPSLTRLSFEKRNR</sequence>
<dbReference type="EMBL" id="AMZH03015488">
    <property type="protein sequence ID" value="RRT45966.1"/>
    <property type="molecule type" value="Genomic_DNA"/>
</dbReference>
<evidence type="ECO:0000313" key="3">
    <source>
        <dbReference type="Proteomes" id="UP000287651"/>
    </source>
</evidence>
<organism evidence="2 3">
    <name type="scientific">Ensete ventricosum</name>
    <name type="common">Abyssinian banana</name>
    <name type="synonym">Musa ensete</name>
    <dbReference type="NCBI Taxonomy" id="4639"/>
    <lineage>
        <taxon>Eukaryota</taxon>
        <taxon>Viridiplantae</taxon>
        <taxon>Streptophyta</taxon>
        <taxon>Embryophyta</taxon>
        <taxon>Tracheophyta</taxon>
        <taxon>Spermatophyta</taxon>
        <taxon>Magnoliopsida</taxon>
        <taxon>Liliopsida</taxon>
        <taxon>Zingiberales</taxon>
        <taxon>Musaceae</taxon>
        <taxon>Ensete</taxon>
    </lineage>
</organism>
<feature type="region of interest" description="Disordered" evidence="1">
    <location>
        <begin position="85"/>
        <end position="145"/>
    </location>
</feature>
<feature type="compositionally biased region" description="Basic and acidic residues" evidence="1">
    <location>
        <begin position="114"/>
        <end position="132"/>
    </location>
</feature>